<comment type="caution">
    <text evidence="2">The sequence shown here is derived from an EMBL/GenBank/DDBJ whole genome shotgun (WGS) entry which is preliminary data.</text>
</comment>
<dbReference type="EMBL" id="VKGC01000001">
    <property type="protein sequence ID" value="TSA86989.1"/>
    <property type="molecule type" value="Genomic_DNA"/>
</dbReference>
<organism evidence="2 3">
    <name type="scientific">Helicobacter mehlei</name>
    <dbReference type="NCBI Taxonomy" id="2316080"/>
    <lineage>
        <taxon>Bacteria</taxon>
        <taxon>Pseudomonadati</taxon>
        <taxon>Campylobacterota</taxon>
        <taxon>Epsilonproteobacteria</taxon>
        <taxon>Campylobacterales</taxon>
        <taxon>Helicobacteraceae</taxon>
        <taxon>Helicobacter</taxon>
    </lineage>
</organism>
<evidence type="ECO:0000256" key="1">
    <source>
        <dbReference type="ARBA" id="ARBA00010690"/>
    </source>
</evidence>
<reference evidence="2 3" key="3">
    <citation type="submission" date="2019-07" db="EMBL/GenBank/DDBJ databases">
        <authorList>
            <person name="Papic B."/>
        </authorList>
    </citation>
    <scope>NUCLEOTIDE SEQUENCE [LARGE SCALE GENOMIC DNA]</scope>
    <source>
        <strain evidence="2 3">L8b</strain>
    </source>
</reference>
<dbReference type="Gene3D" id="3.40.1690.10">
    <property type="entry name" value="secretion proteins EscU"/>
    <property type="match status" value="1"/>
</dbReference>
<dbReference type="InterPro" id="IPR029025">
    <property type="entry name" value="T3SS_substrate_exporter_C"/>
</dbReference>
<dbReference type="InterPro" id="IPR006135">
    <property type="entry name" value="T3SS_substrate_exporter"/>
</dbReference>
<dbReference type="PANTHER" id="PTHR30531:SF12">
    <property type="entry name" value="FLAGELLAR BIOSYNTHETIC PROTEIN FLHB"/>
    <property type="match status" value="1"/>
</dbReference>
<sequence length="89" mass="9479">MGMSKAAALAYNIGTDNAPKVVASGVGQIAKAIIDKAKAFDVPLFCNAALVESLLDVRLDSTIPPELYQSVVEVFVWLQNIESHAQMSS</sequence>
<dbReference type="Pfam" id="PF01312">
    <property type="entry name" value="Bac_export_2"/>
    <property type="match status" value="1"/>
</dbReference>
<proteinExistence type="inferred from homology"/>
<reference evidence="2 3" key="1">
    <citation type="submission" date="2019-07" db="EMBL/GenBank/DDBJ databases">
        <title>Helicobacter labacensis sp. nov., Helicobacter mehlei sp. nov. and Helicobacter vulpis sp. nov., isolated from gastric mucosa of red fox (Vulpis vulpis).</title>
        <authorList>
            <person name="Kusar D."/>
            <person name="Gruntar I."/>
            <person name="Pate M."/>
            <person name="Zajc U."/>
            <person name="Ocepek M."/>
        </authorList>
    </citation>
    <scope>NUCLEOTIDE SEQUENCE [LARGE SCALE GENOMIC DNA]</scope>
    <source>
        <strain evidence="2 3">L8b</strain>
    </source>
</reference>
<reference evidence="3" key="2">
    <citation type="submission" date="2019-07" db="EMBL/GenBank/DDBJ databases">
        <title>Helicobacter labacensis sp. nov., Helicobacter mehlei sp. nov. and Helicobacter vulpis sp. nov., isolated from gastric mucosa of red fox (Vulpis vulpis).</title>
        <authorList>
            <person name="Papic B."/>
        </authorList>
    </citation>
    <scope>NUCLEOTIDE SEQUENCE [LARGE SCALE GENOMIC DNA]</scope>
    <source>
        <strain evidence="3">L8b</strain>
    </source>
</reference>
<dbReference type="Proteomes" id="UP000319322">
    <property type="component" value="Unassembled WGS sequence"/>
</dbReference>
<dbReference type="SUPFAM" id="SSF160544">
    <property type="entry name" value="EscU C-terminal domain-like"/>
    <property type="match status" value="1"/>
</dbReference>
<dbReference type="RefSeq" id="WP_120948083.1">
    <property type="nucleotide sequence ID" value="NZ_QXQS01000005.1"/>
</dbReference>
<gene>
    <name evidence="2" type="ORF">FNE76_00545</name>
</gene>
<evidence type="ECO:0000313" key="2">
    <source>
        <dbReference type="EMBL" id="TSA86989.1"/>
    </source>
</evidence>
<comment type="similarity">
    <text evidence="1">Belongs to the type III secretion exporter family.</text>
</comment>
<dbReference type="PANTHER" id="PTHR30531">
    <property type="entry name" value="FLAGELLAR BIOSYNTHETIC PROTEIN FLHB"/>
    <property type="match status" value="1"/>
</dbReference>
<evidence type="ECO:0000313" key="3">
    <source>
        <dbReference type="Proteomes" id="UP000319322"/>
    </source>
</evidence>
<dbReference type="AlphaFoldDB" id="A0A553V3C8"/>
<accession>A0A553V3C8</accession>
<name>A0A553V3C8_9HELI</name>
<dbReference type="GO" id="GO:0005886">
    <property type="term" value="C:plasma membrane"/>
    <property type="evidence" value="ECO:0007669"/>
    <property type="project" value="TreeGrafter"/>
</dbReference>
<protein>
    <submittedName>
        <fullName evidence="2">EscU/YscU/HrcU family type III secretion system export apparatus switch protein</fullName>
    </submittedName>
</protein>
<keyword evidence="3" id="KW-1185">Reference proteome</keyword>
<dbReference type="GO" id="GO:0009306">
    <property type="term" value="P:protein secretion"/>
    <property type="evidence" value="ECO:0007669"/>
    <property type="project" value="InterPro"/>
</dbReference>